<organism evidence="1">
    <name type="scientific">freshwater metagenome</name>
    <dbReference type="NCBI Taxonomy" id="449393"/>
    <lineage>
        <taxon>unclassified sequences</taxon>
        <taxon>metagenomes</taxon>
        <taxon>ecological metagenomes</taxon>
    </lineage>
</organism>
<dbReference type="EMBL" id="CAFBIY010000039">
    <property type="protein sequence ID" value="CAB4849559.1"/>
    <property type="molecule type" value="Genomic_DNA"/>
</dbReference>
<gene>
    <name evidence="1" type="ORF">UFOPK3267_00949</name>
</gene>
<protein>
    <submittedName>
        <fullName evidence="1">Unannotated protein</fullName>
    </submittedName>
</protein>
<accession>A0A6J7C003</accession>
<reference evidence="1" key="1">
    <citation type="submission" date="2020-05" db="EMBL/GenBank/DDBJ databases">
        <authorList>
            <person name="Chiriac C."/>
            <person name="Salcher M."/>
            <person name="Ghai R."/>
            <person name="Kavagutti S V."/>
        </authorList>
    </citation>
    <scope>NUCLEOTIDE SEQUENCE</scope>
</reference>
<name>A0A6J7C003_9ZZZZ</name>
<sequence length="195" mass="21225">MLDGLGHPGPRSALLSNHHRGGDLSLHDGVEFLQEGDGVEVLATAVAIRDPAAGRARVVEIQHAGDRVDAQSVDVELVEPIQRVGDQKVAHLGAPVVEDVRAPVGVLTLTRVGVFVERRAVEAGETPVVLRKVRRNPVDDDTDAAPMQRVDHRLQIVRCAVASRRRVVPADLIAPRPAERMLGHRHQLHVSEPHR</sequence>
<evidence type="ECO:0000313" key="1">
    <source>
        <dbReference type="EMBL" id="CAB4849559.1"/>
    </source>
</evidence>
<dbReference type="AlphaFoldDB" id="A0A6J7C003"/>
<proteinExistence type="predicted"/>